<dbReference type="SUPFAM" id="SSF75005">
    <property type="entry name" value="Arabinanase/levansucrase/invertase"/>
    <property type="match status" value="1"/>
</dbReference>
<gene>
    <name evidence="1" type="ORF">H0A36_16580</name>
</gene>
<evidence type="ECO:0000313" key="1">
    <source>
        <dbReference type="EMBL" id="NYZ67630.1"/>
    </source>
</evidence>
<name>A0A853I0X5_9GAMM</name>
<dbReference type="PANTHER" id="PTHR35279:SF1">
    <property type="entry name" value="ARABINANASE_LEVANSUCRASE_INVERTASE"/>
    <property type="match status" value="1"/>
</dbReference>
<sequence length="307" mass="35486">MKWKKLGKIFCADKHSNWLYSHAMIPIAEQVDGDLFRIYFSSRDKHNRGHGAYLEVDIRKPTSVLRVYEQPVLEPGTLGCFDDSGALPNSIVNVSGRKMLYYTGINTGVTVKIRNSIGLAEWNDSTQRFERCFEGPIIDRTRDLPHFVATPEVHYDNGHFRAWFTSCVGWKEDASEPKHFYRLEYAESNDGINWIRNGTVAVDFRDEFEYALGVPRVIKDGNLYKMWFCSRATKTCPNYRIRYAISYDGIKWERQDHLVGVDVSEYGWDAEMICYPYIFDHAGLRYLLYNGNSYGKTGFGIAVLIDE</sequence>
<evidence type="ECO:0000313" key="2">
    <source>
        <dbReference type="Proteomes" id="UP000569732"/>
    </source>
</evidence>
<keyword evidence="2" id="KW-1185">Reference proteome</keyword>
<evidence type="ECO:0008006" key="3">
    <source>
        <dbReference type="Google" id="ProtNLM"/>
    </source>
</evidence>
<dbReference type="EMBL" id="JACCKB010000027">
    <property type="protein sequence ID" value="NYZ67630.1"/>
    <property type="molecule type" value="Genomic_DNA"/>
</dbReference>
<protein>
    <recommendedName>
        <fullName evidence="3">Glycosyl hydrolase family 32 N-terminal domain-containing protein</fullName>
    </recommendedName>
</protein>
<dbReference type="Gene3D" id="2.115.10.20">
    <property type="entry name" value="Glycosyl hydrolase domain, family 43"/>
    <property type="match status" value="2"/>
</dbReference>
<dbReference type="PANTHER" id="PTHR35279">
    <property type="match status" value="1"/>
</dbReference>
<dbReference type="InterPro" id="IPR023296">
    <property type="entry name" value="Glyco_hydro_beta-prop_sf"/>
</dbReference>
<organism evidence="1 2">
    <name type="scientific">Spartinivicinus marinus</name>
    <dbReference type="NCBI Taxonomy" id="2994442"/>
    <lineage>
        <taxon>Bacteria</taxon>
        <taxon>Pseudomonadati</taxon>
        <taxon>Pseudomonadota</taxon>
        <taxon>Gammaproteobacteria</taxon>
        <taxon>Oceanospirillales</taxon>
        <taxon>Zooshikellaceae</taxon>
        <taxon>Spartinivicinus</taxon>
    </lineage>
</organism>
<dbReference type="Proteomes" id="UP000569732">
    <property type="component" value="Unassembled WGS sequence"/>
</dbReference>
<comment type="caution">
    <text evidence="1">The sequence shown here is derived from an EMBL/GenBank/DDBJ whole genome shotgun (WGS) entry which is preliminary data.</text>
</comment>
<reference evidence="1 2" key="1">
    <citation type="submission" date="2020-07" db="EMBL/GenBank/DDBJ databases">
        <title>Endozoicomonas sp. nov., isolated from sediment.</title>
        <authorList>
            <person name="Gu T."/>
        </authorList>
    </citation>
    <scope>NUCLEOTIDE SEQUENCE [LARGE SCALE GENOMIC DNA]</scope>
    <source>
        <strain evidence="1 2">SM1973</strain>
    </source>
</reference>
<proteinExistence type="predicted"/>
<dbReference type="RefSeq" id="WP_180569647.1">
    <property type="nucleotide sequence ID" value="NZ_JACCKB010000027.1"/>
</dbReference>
<dbReference type="AlphaFoldDB" id="A0A853I0X5"/>
<accession>A0A853I0X5</accession>